<proteinExistence type="predicted"/>
<keyword evidence="2" id="KW-1185">Reference proteome</keyword>
<gene>
    <name evidence="1" type="ORF">HN018_13095</name>
</gene>
<dbReference type="KEGG" id="lck:HN018_13095"/>
<accession>A0A6M8HW88</accession>
<evidence type="ECO:0000313" key="1">
    <source>
        <dbReference type="EMBL" id="QKE92638.1"/>
    </source>
</evidence>
<evidence type="ECO:0000313" key="2">
    <source>
        <dbReference type="Proteomes" id="UP000500767"/>
    </source>
</evidence>
<dbReference type="Proteomes" id="UP000500767">
    <property type="component" value="Chromosome"/>
</dbReference>
<sequence length="70" mass="7696">MSIDKLTIENDTDQVTLYGSLDITRDQAGLTHARHMKALLDRIVEVLEAKPLPAEAAPASAPKIVKNPFR</sequence>
<dbReference type="EMBL" id="CP053708">
    <property type="protein sequence ID" value="QKE92638.1"/>
    <property type="molecule type" value="Genomic_DNA"/>
</dbReference>
<protein>
    <submittedName>
        <fullName evidence="1">Uncharacterized protein</fullName>
    </submittedName>
</protein>
<reference evidence="1 2" key="1">
    <citation type="journal article" date="2014" name="World J. Microbiol. Biotechnol.">
        <title>Biodiversity and physiological characteristics of Antarctic and Arctic lichens-associated bacteria.</title>
        <authorList>
            <person name="Lee Y.M."/>
            <person name="Kim E.H."/>
            <person name="Lee H.K."/>
            <person name="Hong S.G."/>
        </authorList>
    </citation>
    <scope>NUCLEOTIDE SEQUENCE [LARGE SCALE GENOMIC DNA]</scope>
    <source>
        <strain evidence="1 2">PAMC 26569</strain>
    </source>
</reference>
<name>A0A6M8HW88_9PROT</name>
<dbReference type="AlphaFoldDB" id="A0A6M8HW88"/>
<organism evidence="1 2">
    <name type="scientific">Lichenicola cladoniae</name>
    <dbReference type="NCBI Taxonomy" id="1484109"/>
    <lineage>
        <taxon>Bacteria</taxon>
        <taxon>Pseudomonadati</taxon>
        <taxon>Pseudomonadota</taxon>
        <taxon>Alphaproteobacteria</taxon>
        <taxon>Acetobacterales</taxon>
        <taxon>Acetobacteraceae</taxon>
        <taxon>Lichenicola</taxon>
    </lineage>
</organism>